<sequence>MLISGAWAQPLDLPVRVVTFVLPPFVMEQGALTGFSIDLWNEIAARVGVKTSYQMTPDTKALFDSLRSGNADIAVSGLFYSRERDREFDFSYPIMEVGLQVMVRDTGQTAAATPLRTLLALLFSRTSLTWLGVALALIVASAHLMWIFERAQKDDTISGRKYYPGILRTMYWATTTMLTQGDESPRPWPGRMLAVLWMFVGMVYVVFYTAQLTTTLTVQEIRGAINGPEDLPGKRVATLLGGTPLAYLQEHNAVVQEFSQTSDEYQALLDGKVDAIVQGSAGLDYYSAHEGKGLVKIAWRALRPFADDPIAPGNPRTRSINVRFNRSIWPPK</sequence>
<dbReference type="Gene3D" id="1.10.287.70">
    <property type="match status" value="1"/>
</dbReference>
<proteinExistence type="predicted"/>
<gene>
    <name evidence="3" type="ORF">PQQ73_27795</name>
</gene>
<reference evidence="3 4" key="1">
    <citation type="journal article" date="2024" name="Chem. Sci.">
        <title>Discovery of megapolipeptins by genome mining of a Burkholderiales bacteria collection.</title>
        <authorList>
            <person name="Paulo B.S."/>
            <person name="Recchia M.J.J."/>
            <person name="Lee S."/>
            <person name="Fergusson C.H."/>
            <person name="Romanowski S.B."/>
            <person name="Hernandez A."/>
            <person name="Krull N."/>
            <person name="Liu D.Y."/>
            <person name="Cavanagh H."/>
            <person name="Bos A."/>
            <person name="Gray C.A."/>
            <person name="Murphy B.T."/>
            <person name="Linington R.G."/>
            <person name="Eustaquio A.S."/>
        </authorList>
    </citation>
    <scope>NUCLEOTIDE SEQUENCE [LARGE SCALE GENOMIC DNA]</scope>
    <source>
        <strain evidence="3 4">RL17-350-BIC-E</strain>
    </source>
</reference>
<dbReference type="EMBL" id="JAQQCL010000026">
    <property type="protein sequence ID" value="MFM0720128.1"/>
    <property type="molecule type" value="Genomic_DNA"/>
</dbReference>
<dbReference type="Pfam" id="PF00497">
    <property type="entry name" value="SBP_bac_3"/>
    <property type="match status" value="1"/>
</dbReference>
<evidence type="ECO:0000313" key="4">
    <source>
        <dbReference type="Proteomes" id="UP001629392"/>
    </source>
</evidence>
<evidence type="ECO:0000313" key="3">
    <source>
        <dbReference type="EMBL" id="MFM0720128.1"/>
    </source>
</evidence>
<dbReference type="SUPFAM" id="SSF81324">
    <property type="entry name" value="Voltage-gated potassium channels"/>
    <property type="match status" value="1"/>
</dbReference>
<name>A0ABW9EM85_9BURK</name>
<protein>
    <submittedName>
        <fullName evidence="3">Transporter substrate-binding domain-containing protein</fullName>
    </submittedName>
</protein>
<keyword evidence="1" id="KW-0472">Membrane</keyword>
<accession>A0ABW9EM85</accession>
<keyword evidence="1" id="KW-1133">Transmembrane helix</keyword>
<dbReference type="Gene3D" id="3.40.190.10">
    <property type="entry name" value="Periplasmic binding protein-like II"/>
    <property type="match status" value="2"/>
</dbReference>
<dbReference type="SMART" id="SM00062">
    <property type="entry name" value="PBPb"/>
    <property type="match status" value="1"/>
</dbReference>
<dbReference type="PANTHER" id="PTHR18966">
    <property type="entry name" value="IONOTROPIC GLUTAMATE RECEPTOR"/>
    <property type="match status" value="1"/>
</dbReference>
<organism evidence="3 4">
    <name type="scientific">Paraburkholderia strydomiana</name>
    <dbReference type="NCBI Taxonomy" id="1245417"/>
    <lineage>
        <taxon>Bacteria</taxon>
        <taxon>Pseudomonadati</taxon>
        <taxon>Pseudomonadota</taxon>
        <taxon>Betaproteobacteria</taxon>
        <taxon>Burkholderiales</taxon>
        <taxon>Burkholderiaceae</taxon>
        <taxon>Paraburkholderia</taxon>
    </lineage>
</organism>
<feature type="domain" description="Solute-binding protein family 3/N-terminal" evidence="2">
    <location>
        <begin position="14"/>
        <end position="330"/>
    </location>
</feature>
<evidence type="ECO:0000256" key="1">
    <source>
        <dbReference type="SAM" id="Phobius"/>
    </source>
</evidence>
<evidence type="ECO:0000259" key="2">
    <source>
        <dbReference type="SMART" id="SM00062"/>
    </source>
</evidence>
<dbReference type="InterPro" id="IPR001638">
    <property type="entry name" value="Solute-binding_3/MltF_N"/>
</dbReference>
<dbReference type="Proteomes" id="UP001629392">
    <property type="component" value="Unassembled WGS sequence"/>
</dbReference>
<feature type="transmembrane region" description="Helical" evidence="1">
    <location>
        <begin position="192"/>
        <end position="210"/>
    </location>
</feature>
<keyword evidence="1" id="KW-0812">Transmembrane</keyword>
<dbReference type="SUPFAM" id="SSF53850">
    <property type="entry name" value="Periplasmic binding protein-like II"/>
    <property type="match status" value="1"/>
</dbReference>
<dbReference type="InterPro" id="IPR015683">
    <property type="entry name" value="Ionotropic_Glu_rcpt"/>
</dbReference>
<comment type="caution">
    <text evidence="3">The sequence shown here is derived from an EMBL/GenBank/DDBJ whole genome shotgun (WGS) entry which is preliminary data.</text>
</comment>
<keyword evidence="4" id="KW-1185">Reference proteome</keyword>
<feature type="transmembrane region" description="Helical" evidence="1">
    <location>
        <begin position="128"/>
        <end position="148"/>
    </location>
</feature>